<keyword evidence="7" id="KW-1185">Reference proteome</keyword>
<proteinExistence type="predicted"/>
<reference evidence="6 7" key="1">
    <citation type="submission" date="2018-01" db="EMBL/GenBank/DDBJ databases">
        <title>Genome sequence of a Cantenovulum-like bacteria.</title>
        <authorList>
            <person name="Tan W.R."/>
            <person name="Lau N.-S."/>
            <person name="Go F."/>
            <person name="Amirul A.-A.A."/>
        </authorList>
    </citation>
    <scope>NUCLEOTIDE SEQUENCE [LARGE SCALE GENOMIC DNA]</scope>
    <source>
        <strain evidence="6 7">CCB-QB4</strain>
        <plasmid evidence="7">Plasmid unnamed1</plasmid>
    </source>
</reference>
<dbReference type="InterPro" id="IPR029483">
    <property type="entry name" value="GH97_C"/>
</dbReference>
<evidence type="ECO:0000313" key="6">
    <source>
        <dbReference type="EMBL" id="AWB69161.1"/>
    </source>
</evidence>
<geneLocation type="plasmid" evidence="6">
    <name>unnamed1</name>
</geneLocation>
<keyword evidence="6" id="KW-0614">Plasmid</keyword>
<name>A0A2S0VY74_9ALTE</name>
<organism evidence="6 7">
    <name type="scientific">Saccharobesus litoralis</name>
    <dbReference type="NCBI Taxonomy" id="2172099"/>
    <lineage>
        <taxon>Bacteria</taxon>
        <taxon>Pseudomonadati</taxon>
        <taxon>Pseudomonadota</taxon>
        <taxon>Gammaproteobacteria</taxon>
        <taxon>Alteromonadales</taxon>
        <taxon>Alteromonadaceae</taxon>
        <taxon>Saccharobesus</taxon>
    </lineage>
</organism>
<dbReference type="SMR" id="A0A2S0VY74"/>
<dbReference type="KEGG" id="cate:C2869_21910"/>
<keyword evidence="2" id="KW-0326">Glycosidase</keyword>
<sequence length="645" mass="71897">MTRILWTILCSLMLNACLFDQQHELEINSPNGQLSVIVNNSAQGLTYQVQRQGKPVLEPSKLGIVFEDRAFAQNLNIVSKSKISAVNQQYTLYAGKQSQVDYQANQQTLTVENQQKQQLTIIFNVADDGVAFRYRVEGANQTVKFKSELTSFNFDQTTLGWLQPLAQAQSGWGNTNPSYEEHYQMAIKLDTPSPTGAGWVFPALFNSKMQTQETWLAITEADVSSQFHASHLSHVATNGEYVLSPPTPHEVFTNSSHLAQGPLPLLSPWRVIALGSLETLVNSTLGTDLAAPQIAMDTQFIQPGVASWSWGLLKDDFTRFDVQKDFIDHAADMGWQYTLVDADWDRRIGHHNIAKLAQYAQNKNVGLFVWYNSSGNWNTTSYSPKGALLTSEQRNREFAMLKNLGIKGVKIDFFAGDGQSMMAYYHAILQDAAKHQLLVNFHGATLPRGWQRTYPHLLTVEAVKGFEMITFFQDAADKEASHSAVLPFTRNLFDPMDFTPTTFNDIPGIERKTSNALQLAQAVLFTSGLQHIVETPQGMQNVPSQIKQALSHLPANWDESRFITGYPGKHVVIARRAADTWYIAGINGENTSKALTLDLSFIQDQSLQSFTSDGSQRGFSFKTINASDSTNINMMANDGFLLISQ</sequence>
<dbReference type="Pfam" id="PF14508">
    <property type="entry name" value="GH97_N"/>
    <property type="match status" value="1"/>
</dbReference>
<evidence type="ECO:0000256" key="2">
    <source>
        <dbReference type="ARBA" id="ARBA00023295"/>
    </source>
</evidence>
<dbReference type="InterPro" id="IPR014718">
    <property type="entry name" value="GH-type_carb-bd"/>
</dbReference>
<dbReference type="InterPro" id="IPR017853">
    <property type="entry name" value="GH"/>
</dbReference>
<dbReference type="EMBL" id="CP026605">
    <property type="protein sequence ID" value="AWB69161.1"/>
    <property type="molecule type" value="Genomic_DNA"/>
</dbReference>
<evidence type="ECO:0000259" key="3">
    <source>
        <dbReference type="Pfam" id="PF10566"/>
    </source>
</evidence>
<dbReference type="Gene3D" id="2.60.40.1180">
    <property type="entry name" value="Golgi alpha-mannosidase II"/>
    <property type="match status" value="1"/>
</dbReference>
<dbReference type="InterPro" id="IPR052720">
    <property type="entry name" value="Glycosyl_hydrolase_97"/>
</dbReference>
<accession>A0A2S0VY74</accession>
<dbReference type="GO" id="GO:0016798">
    <property type="term" value="F:hydrolase activity, acting on glycosyl bonds"/>
    <property type="evidence" value="ECO:0007669"/>
    <property type="project" value="UniProtKB-KW"/>
</dbReference>
<dbReference type="InterPro" id="IPR019563">
    <property type="entry name" value="GH97_catalytic"/>
</dbReference>
<dbReference type="Gene3D" id="2.70.98.10">
    <property type="match status" value="1"/>
</dbReference>
<evidence type="ECO:0000259" key="5">
    <source>
        <dbReference type="Pfam" id="PF14509"/>
    </source>
</evidence>
<dbReference type="AlphaFoldDB" id="A0A2S0VY74"/>
<dbReference type="Pfam" id="PF10566">
    <property type="entry name" value="Glyco_hydro_97"/>
    <property type="match status" value="1"/>
</dbReference>
<evidence type="ECO:0000259" key="4">
    <source>
        <dbReference type="Pfam" id="PF14508"/>
    </source>
</evidence>
<dbReference type="PANTHER" id="PTHR35803:SF2">
    <property type="entry name" value="RETAINING ALPHA-GALACTOSIDASE"/>
    <property type="match status" value="1"/>
</dbReference>
<dbReference type="InterPro" id="IPR013785">
    <property type="entry name" value="Aldolase_TIM"/>
</dbReference>
<feature type="domain" description="Glycosyl-hydrolase 97 C-terminal oligomerisation" evidence="5">
    <location>
        <begin position="556"/>
        <end position="640"/>
    </location>
</feature>
<dbReference type="SUPFAM" id="SSF51445">
    <property type="entry name" value="(Trans)glycosidases"/>
    <property type="match status" value="1"/>
</dbReference>
<dbReference type="OrthoDB" id="57532at2"/>
<dbReference type="Proteomes" id="UP000244441">
    <property type="component" value="Plasmid unnamed1"/>
</dbReference>
<feature type="domain" description="Glycosyl-hydrolase 97 catalytic" evidence="3">
    <location>
        <begin position="321"/>
        <end position="463"/>
    </location>
</feature>
<dbReference type="InterPro" id="IPR029486">
    <property type="entry name" value="GH97_N"/>
</dbReference>
<dbReference type="PANTHER" id="PTHR35803">
    <property type="entry name" value="GLUCAN 1,4-ALPHA-GLUCOSIDASE SUSB-RELATED"/>
    <property type="match status" value="1"/>
</dbReference>
<dbReference type="Gene3D" id="3.20.20.70">
    <property type="entry name" value="Aldolase class I"/>
    <property type="match status" value="1"/>
</dbReference>
<protein>
    <submittedName>
        <fullName evidence="6">Alpha-glucosidase</fullName>
    </submittedName>
</protein>
<feature type="domain" description="Glycosyl-hydrolase 97 N-terminal" evidence="4">
    <location>
        <begin position="27"/>
        <end position="292"/>
    </location>
</feature>
<evidence type="ECO:0000256" key="1">
    <source>
        <dbReference type="ARBA" id="ARBA00022801"/>
    </source>
</evidence>
<dbReference type="InterPro" id="IPR013780">
    <property type="entry name" value="Glyco_hydro_b"/>
</dbReference>
<dbReference type="RefSeq" id="WP_108605198.1">
    <property type="nucleotide sequence ID" value="NZ_CP026605.1"/>
</dbReference>
<evidence type="ECO:0000313" key="7">
    <source>
        <dbReference type="Proteomes" id="UP000244441"/>
    </source>
</evidence>
<dbReference type="GO" id="GO:0030246">
    <property type="term" value="F:carbohydrate binding"/>
    <property type="evidence" value="ECO:0007669"/>
    <property type="project" value="InterPro"/>
</dbReference>
<keyword evidence="1" id="KW-0378">Hydrolase</keyword>
<gene>
    <name evidence="6" type="ORF">C2869_21910</name>
</gene>
<dbReference type="Pfam" id="PF14509">
    <property type="entry name" value="GH97_C"/>
    <property type="match status" value="1"/>
</dbReference>